<organism evidence="2 3">
    <name type="scientific">Streptomyces yunnanensis</name>
    <dbReference type="NCBI Taxonomy" id="156453"/>
    <lineage>
        <taxon>Bacteria</taxon>
        <taxon>Bacillati</taxon>
        <taxon>Actinomycetota</taxon>
        <taxon>Actinomycetes</taxon>
        <taxon>Kitasatosporales</taxon>
        <taxon>Streptomycetaceae</taxon>
        <taxon>Streptomyces</taxon>
    </lineage>
</organism>
<dbReference type="InterPro" id="IPR025851">
    <property type="entry name" value="SUKH-4"/>
</dbReference>
<protein>
    <submittedName>
        <fullName evidence="2">SUKH-4 family immunity protein</fullName>
    </submittedName>
</protein>
<sequence>MWSSPCPGAQGAQGSDHAAPRRPGRGTGTGLPEFDDQGLALQPSHEDHLQEVRWPEDLPEQPDEEGPFHHLGRWMGGYVVLDGPTGHVLRCPVEHDDPTAENGVRVATDLENFLTMAGLFVTGRRILTEIQNRDEAHLMRQHIDDALFAVDWECSDAGAWQYPLHEE</sequence>
<accession>A0ABY8AF06</accession>
<dbReference type="Proteomes" id="UP001218629">
    <property type="component" value="Chromosome"/>
</dbReference>
<gene>
    <name evidence="2" type="ORF">MOV08_26755</name>
</gene>
<evidence type="ECO:0000256" key="1">
    <source>
        <dbReference type="SAM" id="MobiDB-lite"/>
    </source>
</evidence>
<feature type="region of interest" description="Disordered" evidence="1">
    <location>
        <begin position="1"/>
        <end position="43"/>
    </location>
</feature>
<reference evidence="2 3" key="1">
    <citation type="submission" date="2022-03" db="EMBL/GenBank/DDBJ databases">
        <title>Streptomyces yunnanensis P86,complete genome.</title>
        <authorList>
            <person name="Chen S."/>
            <person name="Zhang Q."/>
        </authorList>
    </citation>
    <scope>NUCLEOTIDE SEQUENCE [LARGE SCALE GENOMIC DNA]</scope>
    <source>
        <strain evidence="2 3">P86</strain>
    </source>
</reference>
<proteinExistence type="predicted"/>
<dbReference type="Pfam" id="PF14435">
    <property type="entry name" value="SUKH-4"/>
    <property type="match status" value="1"/>
</dbReference>
<keyword evidence="3" id="KW-1185">Reference proteome</keyword>
<dbReference type="EMBL" id="CP095749">
    <property type="protein sequence ID" value="WEB42495.1"/>
    <property type="molecule type" value="Genomic_DNA"/>
</dbReference>
<name>A0ABY8AF06_9ACTN</name>
<evidence type="ECO:0000313" key="3">
    <source>
        <dbReference type="Proteomes" id="UP001218629"/>
    </source>
</evidence>
<evidence type="ECO:0000313" key="2">
    <source>
        <dbReference type="EMBL" id="WEB42495.1"/>
    </source>
</evidence>
<dbReference type="RefSeq" id="WP_275309149.1">
    <property type="nucleotide sequence ID" value="NZ_CP095749.1"/>
</dbReference>